<dbReference type="EMBL" id="FNHW01000001">
    <property type="protein sequence ID" value="SDM54420.1"/>
    <property type="molecule type" value="Genomic_DNA"/>
</dbReference>
<accession>A0A1G9U306</accession>
<dbReference type="InterPro" id="IPR003593">
    <property type="entry name" value="AAA+_ATPase"/>
</dbReference>
<dbReference type="SMART" id="SM00382">
    <property type="entry name" value="AAA"/>
    <property type="match status" value="1"/>
</dbReference>
<feature type="domain" description="ABC transporter" evidence="4">
    <location>
        <begin position="5"/>
        <end position="229"/>
    </location>
</feature>
<dbReference type="Gene3D" id="3.40.50.300">
    <property type="entry name" value="P-loop containing nucleotide triphosphate hydrolases"/>
    <property type="match status" value="1"/>
</dbReference>
<dbReference type="CDD" id="cd03230">
    <property type="entry name" value="ABC_DR_subfamily_A"/>
    <property type="match status" value="1"/>
</dbReference>
<dbReference type="GO" id="GO:0016887">
    <property type="term" value="F:ATP hydrolysis activity"/>
    <property type="evidence" value="ECO:0007669"/>
    <property type="project" value="InterPro"/>
</dbReference>
<reference evidence="6" key="1">
    <citation type="submission" date="2016-10" db="EMBL/GenBank/DDBJ databases">
        <authorList>
            <person name="Varghese N."/>
            <person name="Submissions S."/>
        </authorList>
    </citation>
    <scope>NUCLEOTIDE SEQUENCE [LARGE SCALE GENOMIC DNA]</scope>
    <source>
        <strain evidence="6">CGMCC 1.6854</strain>
    </source>
</reference>
<evidence type="ECO:0000259" key="4">
    <source>
        <dbReference type="PROSITE" id="PS50893"/>
    </source>
</evidence>
<protein>
    <submittedName>
        <fullName evidence="5">ABC-2 type transport system ATP-binding protein</fullName>
    </submittedName>
</protein>
<keyword evidence="3 5" id="KW-0067">ATP-binding</keyword>
<dbReference type="InterPro" id="IPR050763">
    <property type="entry name" value="ABC_transporter_ATP-binding"/>
</dbReference>
<keyword evidence="1" id="KW-0813">Transport</keyword>
<dbReference type="Pfam" id="PF00005">
    <property type="entry name" value="ABC_tran"/>
    <property type="match status" value="1"/>
</dbReference>
<evidence type="ECO:0000313" key="5">
    <source>
        <dbReference type="EMBL" id="SDM54420.1"/>
    </source>
</evidence>
<evidence type="ECO:0000256" key="1">
    <source>
        <dbReference type="ARBA" id="ARBA00022448"/>
    </source>
</evidence>
<gene>
    <name evidence="5" type="ORF">SAMN04488137_0668</name>
</gene>
<evidence type="ECO:0000313" key="6">
    <source>
        <dbReference type="Proteomes" id="UP000199544"/>
    </source>
</evidence>
<name>A0A1G9U306_9BACL</name>
<evidence type="ECO:0000256" key="3">
    <source>
        <dbReference type="ARBA" id="ARBA00022840"/>
    </source>
</evidence>
<evidence type="ECO:0000256" key="2">
    <source>
        <dbReference type="ARBA" id="ARBA00022741"/>
    </source>
</evidence>
<organism evidence="5 6">
    <name type="scientific">Fictibacillus solisalsi</name>
    <dbReference type="NCBI Taxonomy" id="459525"/>
    <lineage>
        <taxon>Bacteria</taxon>
        <taxon>Bacillati</taxon>
        <taxon>Bacillota</taxon>
        <taxon>Bacilli</taxon>
        <taxon>Bacillales</taxon>
        <taxon>Fictibacillaceae</taxon>
        <taxon>Fictibacillus</taxon>
    </lineage>
</organism>
<dbReference type="OrthoDB" id="9804819at2"/>
<proteinExistence type="predicted"/>
<keyword evidence="6" id="KW-1185">Reference proteome</keyword>
<dbReference type="PROSITE" id="PS00211">
    <property type="entry name" value="ABC_TRANSPORTER_1"/>
    <property type="match status" value="1"/>
</dbReference>
<dbReference type="AlphaFoldDB" id="A0A1G9U306"/>
<dbReference type="Proteomes" id="UP000199544">
    <property type="component" value="Unassembled WGS sequence"/>
</dbReference>
<dbReference type="GO" id="GO:0005524">
    <property type="term" value="F:ATP binding"/>
    <property type="evidence" value="ECO:0007669"/>
    <property type="project" value="UniProtKB-KW"/>
</dbReference>
<dbReference type="SUPFAM" id="SSF52540">
    <property type="entry name" value="P-loop containing nucleoside triphosphate hydrolases"/>
    <property type="match status" value="1"/>
</dbReference>
<dbReference type="PROSITE" id="PS50893">
    <property type="entry name" value="ABC_TRANSPORTER_2"/>
    <property type="match status" value="1"/>
</dbReference>
<dbReference type="InterPro" id="IPR017871">
    <property type="entry name" value="ABC_transporter-like_CS"/>
</dbReference>
<keyword evidence="2" id="KW-0547">Nucleotide-binding</keyword>
<dbReference type="PANTHER" id="PTHR42711">
    <property type="entry name" value="ABC TRANSPORTER ATP-BINDING PROTEIN"/>
    <property type="match status" value="1"/>
</dbReference>
<dbReference type="FunFam" id="3.40.50.300:FF:001548">
    <property type="entry name" value="ABC efflux transporter ATP-binding protein"/>
    <property type="match status" value="1"/>
</dbReference>
<dbReference type="PANTHER" id="PTHR42711:SF17">
    <property type="entry name" value="ABC TRANSPORTER ATP-BINDING PROTEIN"/>
    <property type="match status" value="1"/>
</dbReference>
<sequence>MNEVVSLKHVSKSFKNEKAVADVSFSIQAGEIVAILGPNGAGKTTTILMMLGLMEPETGFSTLFGNDPKSKKVREKIGAMLQEVSVMDGLTCREILTLVRSYYPNPLPVNELINLTGLEEKDLKKRAEKLSGGQKRRLNFALALAGDPDLLFFDEPTVGMDISARKSFWDTVRLLRERGKTIIFTTHYLQEADDVAERIIMFHKGRIVADGRPDVLKSKLARQTVSFVAENRMPLDEFWKLPNVRDVYRLGDRIYVLSDDSDRVLEALFQNKWNIRNIQTEQGKLEEAFDHLTQTGKREVV</sequence>
<dbReference type="RefSeq" id="WP_090232530.1">
    <property type="nucleotide sequence ID" value="NZ_FNHW01000001.1"/>
</dbReference>
<dbReference type="InterPro" id="IPR003439">
    <property type="entry name" value="ABC_transporter-like_ATP-bd"/>
</dbReference>
<dbReference type="InterPro" id="IPR027417">
    <property type="entry name" value="P-loop_NTPase"/>
</dbReference>
<dbReference type="STRING" id="459525.SAMN04488137_0668"/>